<dbReference type="Pfam" id="PF14307">
    <property type="entry name" value="Glyco_tran_WbsX"/>
    <property type="match status" value="1"/>
</dbReference>
<dbReference type="EMBL" id="SJKB01000001">
    <property type="protein sequence ID" value="TCC66474.1"/>
    <property type="molecule type" value="Genomic_DNA"/>
</dbReference>
<proteinExistence type="predicted"/>
<name>A0A4R0L2T1_9ACTN</name>
<dbReference type="AlphaFoldDB" id="A0A4R0L2T1"/>
<accession>A0A4R0L2T1</accession>
<organism evidence="1 2">
    <name type="scientific">Kribbella pittospori</name>
    <dbReference type="NCBI Taxonomy" id="722689"/>
    <lineage>
        <taxon>Bacteria</taxon>
        <taxon>Bacillati</taxon>
        <taxon>Actinomycetota</taxon>
        <taxon>Actinomycetes</taxon>
        <taxon>Propionibacteriales</taxon>
        <taxon>Kribbellaceae</taxon>
        <taxon>Kribbella</taxon>
    </lineage>
</organism>
<dbReference type="Gene3D" id="3.20.20.80">
    <property type="entry name" value="Glycosidases"/>
    <property type="match status" value="1"/>
</dbReference>
<dbReference type="InterPro" id="IPR032719">
    <property type="entry name" value="WbsX"/>
</dbReference>
<dbReference type="RefSeq" id="WP_131352405.1">
    <property type="nucleotide sequence ID" value="NZ_SJKB01000001.1"/>
</dbReference>
<evidence type="ECO:0000313" key="2">
    <source>
        <dbReference type="Proteomes" id="UP000291144"/>
    </source>
</evidence>
<reference evidence="1 2" key="1">
    <citation type="submission" date="2019-02" db="EMBL/GenBank/DDBJ databases">
        <title>Kribbella capetownensis sp. nov. and Kribbella speibonae sp. nov., isolated from soil.</title>
        <authorList>
            <person name="Curtis S.M."/>
            <person name="Norton I."/>
            <person name="Everest G.J."/>
            <person name="Meyers P.R."/>
        </authorList>
    </citation>
    <scope>NUCLEOTIDE SEQUENCE [LARGE SCALE GENOMIC DNA]</scope>
    <source>
        <strain evidence="1 2">NRRL B-24813</strain>
    </source>
</reference>
<sequence>MRPTVLAYYFPVWHRDPRNVAWFGDGWTEWELLKAARPRFESHRQPQVPMLGYRDESGISRGRTI</sequence>
<protein>
    <submittedName>
        <fullName evidence="1">Uncharacterized protein</fullName>
    </submittedName>
</protein>
<dbReference type="PANTHER" id="PTHR41244">
    <property type="entry name" value="RHAMNAN SYNTHESIS F"/>
    <property type="match status" value="1"/>
</dbReference>
<dbReference type="Proteomes" id="UP000291144">
    <property type="component" value="Unassembled WGS sequence"/>
</dbReference>
<dbReference type="PANTHER" id="PTHR41244:SF1">
    <property type="entry name" value="GLYCOSYLTRANSFERASE"/>
    <property type="match status" value="1"/>
</dbReference>
<evidence type="ECO:0000313" key="1">
    <source>
        <dbReference type="EMBL" id="TCC66474.1"/>
    </source>
</evidence>
<dbReference type="OrthoDB" id="9815339at2"/>
<gene>
    <name evidence="1" type="ORF">E0H73_06255</name>
</gene>
<comment type="caution">
    <text evidence="1">The sequence shown here is derived from an EMBL/GenBank/DDBJ whole genome shotgun (WGS) entry which is preliminary data.</text>
</comment>
<keyword evidence="2" id="KW-1185">Reference proteome</keyword>